<accession>A0A9N8YZK4</accession>
<gene>
    <name evidence="1" type="ORF">DERYTH_LOCUS1240</name>
</gene>
<comment type="caution">
    <text evidence="1">The sequence shown here is derived from an EMBL/GenBank/DDBJ whole genome shotgun (WGS) entry which is preliminary data.</text>
</comment>
<keyword evidence="2" id="KW-1185">Reference proteome</keyword>
<organism evidence="1 2">
    <name type="scientific">Dentiscutata erythropus</name>
    <dbReference type="NCBI Taxonomy" id="1348616"/>
    <lineage>
        <taxon>Eukaryota</taxon>
        <taxon>Fungi</taxon>
        <taxon>Fungi incertae sedis</taxon>
        <taxon>Mucoromycota</taxon>
        <taxon>Glomeromycotina</taxon>
        <taxon>Glomeromycetes</taxon>
        <taxon>Diversisporales</taxon>
        <taxon>Gigasporaceae</taxon>
        <taxon>Dentiscutata</taxon>
    </lineage>
</organism>
<dbReference type="AlphaFoldDB" id="A0A9N8YZK4"/>
<name>A0A9N8YZK4_9GLOM</name>
<proteinExistence type="predicted"/>
<reference evidence="1" key="1">
    <citation type="submission" date="2021-06" db="EMBL/GenBank/DDBJ databases">
        <authorList>
            <person name="Kallberg Y."/>
            <person name="Tangrot J."/>
            <person name="Rosling A."/>
        </authorList>
    </citation>
    <scope>NUCLEOTIDE SEQUENCE</scope>
    <source>
        <strain evidence="1">MA453B</strain>
    </source>
</reference>
<dbReference type="Proteomes" id="UP000789405">
    <property type="component" value="Unassembled WGS sequence"/>
</dbReference>
<dbReference type="EMBL" id="CAJVPY010000329">
    <property type="protein sequence ID" value="CAG8466196.1"/>
    <property type="molecule type" value="Genomic_DNA"/>
</dbReference>
<sequence>MFEDDAYVDVSQTGLSGKIIEGADEFAIKNLAGTKTMNLFEFFSSMNLNSR</sequence>
<evidence type="ECO:0000313" key="1">
    <source>
        <dbReference type="EMBL" id="CAG8466196.1"/>
    </source>
</evidence>
<protein>
    <submittedName>
        <fullName evidence="1">2677_t:CDS:1</fullName>
    </submittedName>
</protein>
<evidence type="ECO:0000313" key="2">
    <source>
        <dbReference type="Proteomes" id="UP000789405"/>
    </source>
</evidence>